<dbReference type="PROSITE" id="PS51318">
    <property type="entry name" value="TAT"/>
    <property type="match status" value="1"/>
</dbReference>
<keyword evidence="2" id="KW-1185">Reference proteome</keyword>
<dbReference type="OrthoDB" id="7307648at2"/>
<dbReference type="Gene3D" id="3.40.190.10">
    <property type="entry name" value="Periplasmic binding protein-like II"/>
    <property type="match status" value="2"/>
</dbReference>
<dbReference type="EMBL" id="CP054620">
    <property type="protein sequence ID" value="QKS53336.1"/>
    <property type="molecule type" value="Genomic_DNA"/>
</dbReference>
<sequence>MPQTPPPKPLSNSARPVARSVARRDLLVGAAALGIAAATASLPLPAFAATPLRVGYIPIIPMTQLYVITGEGWTKDAGLTLQTTSFQSGPAMIQALASGTLDVAYVGIGPALIARSKGVKLKVVAANVIDQVALIGRGPLAKAMAGAANPAEGVKAFRAANGRRPKIGSLPAGSVPDTVLRYWMAEVAHIAPDDVEIVGMGEQPLQQALLTGAIDGASILEPILTLVKSRLQDAAIIAKAGTMFPKQPGAVLAVTEDAIAKNRDAVAELVKLHIRATAFAKSNPDRTAELVTDIIGKGLVERDVMRAALTSDATTFVDDPRVILDSTKKMQAFQQSLDQITEPVDVDTLFDFSFHDAAMGK</sequence>
<dbReference type="AlphaFoldDB" id="A0A6N1ANF3"/>
<dbReference type="PANTHER" id="PTHR30024">
    <property type="entry name" value="ALIPHATIC SULFONATES-BINDING PROTEIN-RELATED"/>
    <property type="match status" value="1"/>
</dbReference>
<dbReference type="RefSeq" id="WP_149200497.1">
    <property type="nucleotide sequence ID" value="NZ_BSOV01000094.1"/>
</dbReference>
<keyword evidence="1" id="KW-0614">Plasmid</keyword>
<accession>A0A6N1ANF3</accession>
<proteinExistence type="predicted"/>
<evidence type="ECO:0000313" key="2">
    <source>
        <dbReference type="Proteomes" id="UP000509702"/>
    </source>
</evidence>
<protein>
    <submittedName>
        <fullName evidence="1">ABC transporter substrate-binding protein</fullName>
    </submittedName>
</protein>
<organism evidence="1 2">
    <name type="scientific">Azospirillum oryzae</name>
    <dbReference type="NCBI Taxonomy" id="286727"/>
    <lineage>
        <taxon>Bacteria</taxon>
        <taxon>Pseudomonadati</taxon>
        <taxon>Pseudomonadota</taxon>
        <taxon>Alphaproteobacteria</taxon>
        <taxon>Rhodospirillales</taxon>
        <taxon>Azospirillaceae</taxon>
        <taxon>Azospirillum</taxon>
    </lineage>
</organism>
<dbReference type="PANTHER" id="PTHR30024:SF42">
    <property type="entry name" value="ALIPHATIC SULFONATES-BINDING PROTEIN-RELATED"/>
    <property type="match status" value="1"/>
</dbReference>
<name>A0A6N1ANF3_9PROT</name>
<reference evidence="1 2" key="1">
    <citation type="submission" date="2020-06" db="EMBL/GenBank/DDBJ databases">
        <title>Complete genome of Azosprillum oryzae KACC14407.</title>
        <authorList>
            <person name="Kim M."/>
            <person name="Park Y.-J."/>
            <person name="Shin J.-H."/>
        </authorList>
    </citation>
    <scope>NUCLEOTIDE SEQUENCE [LARGE SCALE GENOMIC DNA]</scope>
    <source>
        <strain evidence="1 2">KACC 14407</strain>
        <plasmid evidence="1 2">unnamed5</plasmid>
    </source>
</reference>
<dbReference type="Proteomes" id="UP000509702">
    <property type="component" value="Plasmid unnamed5"/>
</dbReference>
<dbReference type="KEGG" id="aoz:HUE56_22675"/>
<dbReference type="SUPFAM" id="SSF53850">
    <property type="entry name" value="Periplasmic binding protein-like II"/>
    <property type="match status" value="1"/>
</dbReference>
<dbReference type="Pfam" id="PF13379">
    <property type="entry name" value="NMT1_2"/>
    <property type="match status" value="1"/>
</dbReference>
<gene>
    <name evidence="1" type="ORF">HUE56_22675</name>
</gene>
<geneLocation type="plasmid" evidence="1 2">
    <name>unnamed5</name>
</geneLocation>
<dbReference type="InterPro" id="IPR006311">
    <property type="entry name" value="TAT_signal"/>
</dbReference>
<evidence type="ECO:0000313" key="1">
    <source>
        <dbReference type="EMBL" id="QKS53336.1"/>
    </source>
</evidence>